<dbReference type="RefSeq" id="XP_024665679.1">
    <property type="nucleotide sequence ID" value="XM_024809911.1"/>
</dbReference>
<dbReference type="Proteomes" id="UP000238350">
    <property type="component" value="Unassembled WGS sequence"/>
</dbReference>
<accession>A0A2T0FL66</accession>
<keyword evidence="3" id="KW-0813">Transport</keyword>
<dbReference type="InterPro" id="IPR013598">
    <property type="entry name" value="Exportin-1/Importin-b-like"/>
</dbReference>
<dbReference type="Pfam" id="PF08389">
    <property type="entry name" value="Xpo1"/>
    <property type="match status" value="1"/>
</dbReference>
<proteinExistence type="inferred from homology"/>
<dbReference type="GO" id="GO:0005634">
    <property type="term" value="C:nucleus"/>
    <property type="evidence" value="ECO:0007669"/>
    <property type="project" value="UniProtKB-SubCell"/>
</dbReference>
<dbReference type="OrthoDB" id="435593at2759"/>
<reference evidence="6 7" key="1">
    <citation type="submission" date="2017-04" db="EMBL/GenBank/DDBJ databases">
        <title>Genome sequencing of [Candida] sorbophila.</title>
        <authorList>
            <person name="Ahn J.O."/>
        </authorList>
    </citation>
    <scope>NUCLEOTIDE SEQUENCE [LARGE SCALE GENOMIC DNA]</scope>
    <source>
        <strain evidence="6 7">DS02</strain>
    </source>
</reference>
<dbReference type="InterPro" id="IPR001494">
    <property type="entry name" value="Importin-beta_N"/>
</dbReference>
<dbReference type="Gene3D" id="1.25.10.10">
    <property type="entry name" value="Leucine-rich Repeat Variant"/>
    <property type="match status" value="1"/>
</dbReference>
<dbReference type="GO" id="GO:0031267">
    <property type="term" value="F:small GTPase binding"/>
    <property type="evidence" value="ECO:0007669"/>
    <property type="project" value="InterPro"/>
</dbReference>
<feature type="domain" description="Importin N-terminal" evidence="5">
    <location>
        <begin position="23"/>
        <end position="90"/>
    </location>
</feature>
<evidence type="ECO:0000256" key="4">
    <source>
        <dbReference type="ARBA" id="ARBA00023242"/>
    </source>
</evidence>
<evidence type="ECO:0000313" key="7">
    <source>
        <dbReference type="Proteomes" id="UP000238350"/>
    </source>
</evidence>
<evidence type="ECO:0000256" key="2">
    <source>
        <dbReference type="ARBA" id="ARBA00007991"/>
    </source>
</evidence>
<keyword evidence="4" id="KW-0539">Nucleus</keyword>
<dbReference type="SUPFAM" id="SSF48371">
    <property type="entry name" value="ARM repeat"/>
    <property type="match status" value="1"/>
</dbReference>
<dbReference type="PROSITE" id="PS50166">
    <property type="entry name" value="IMPORTIN_B_NT"/>
    <property type="match status" value="1"/>
</dbReference>
<protein>
    <submittedName>
        <fullName evidence="6">Uncharacterized protein C11G11.07</fullName>
    </submittedName>
</protein>
<comment type="similarity">
    <text evidence="2">Belongs to the importin beta family.</text>
</comment>
<evidence type="ECO:0000256" key="1">
    <source>
        <dbReference type="ARBA" id="ARBA00004123"/>
    </source>
</evidence>
<dbReference type="InterPro" id="IPR051345">
    <property type="entry name" value="Importin_beta-like_NTR"/>
</dbReference>
<dbReference type="Pfam" id="PF03810">
    <property type="entry name" value="IBN_N"/>
    <property type="match status" value="1"/>
</dbReference>
<dbReference type="GeneID" id="36517102"/>
<dbReference type="GO" id="GO:0006606">
    <property type="term" value="P:protein import into nucleus"/>
    <property type="evidence" value="ECO:0007669"/>
    <property type="project" value="TreeGrafter"/>
</dbReference>
<dbReference type="EMBL" id="NDIQ01000022">
    <property type="protein sequence ID" value="PRT55734.1"/>
    <property type="molecule type" value="Genomic_DNA"/>
</dbReference>
<dbReference type="PANTHER" id="PTHR12363">
    <property type="entry name" value="TRANSPORTIN 3 AND IMPORTIN 13"/>
    <property type="match status" value="1"/>
</dbReference>
<dbReference type="InterPro" id="IPR011989">
    <property type="entry name" value="ARM-like"/>
</dbReference>
<keyword evidence="7" id="KW-1185">Reference proteome</keyword>
<dbReference type="PANTHER" id="PTHR12363:SF33">
    <property type="entry name" value="IMPORTIN-13"/>
    <property type="match status" value="1"/>
</dbReference>
<name>A0A2T0FL66_9ASCO</name>
<evidence type="ECO:0000313" key="6">
    <source>
        <dbReference type="EMBL" id="PRT55734.1"/>
    </source>
</evidence>
<sequence>MSSAQFAEALNGLLNDPARRAEWNQWLQAFQRKPQAWEACYNVIGSSETSAQVKIFAAQTLRTKVSLDLHQVPHNQLMHLKQQFMTLLMQNCSTTPQVATQLCLALATLAIQLPEWTNVAEEMISALGSDDTIIILYEFLRVFPDEIQSPRYKLTSEEMLKARELAEVKNPAPRVIEYIISTYQTLVAKSKVRLVFEALASWIRQVDVSYVVNSPVVDWVLESLLRSDLSEVAAECLVAIIRGSGNIHKPDGHRDADLLAQKILSLDWSSILASPDVLDQNNSMIIFSAMVETWHVLVVRYGGIYHKIFEIFAQILTLPTDDTELVQHSFEPMEKIKTLVTMPNFDSSKEPWPQFGLKLTQAYLKYLEYPEGDADSDLFEGDRSEEEAFRMSRYEISDMLKICCSLAGPTTISKHLAEHLGMLVKSSVPIESGWQKIEACLFAIRSIARMVPLEDRSIVEVMRLLQQAGNSVKVLHAAVLIVGRYSSWTVAHSDTLIVQLELLEKAFAYNDRTVLKACGHAVMYMGYDCGELMAQYSVPLIEKYRAYIDVFDTETMQSMATGIGQILSVQPYETIKAGIFMFSEPIMTRVLQCNANPSAVTEADLVRINVELDGLASFIATFSADNGALPPKMRYVHPLNEFVAGTCDAFINFGQVFAPQSRDALVGLCKIYSNLTSVCVGNIPQLTPRILEVVANAGQHFVEPVVYEYSGVVLRTFKLMQDGHPEDGASEIVSPELMDQIYQYTKVVSDILFAKLSSTASIQDVFPALLEQGILYLSDVLVALPNEMTADGQFEHAYKLAVQCLTCENFEVLSAVRDFYHEVVHYTRYWNETSVPPTSVGLKCAEAMGKYSQETLSNIFEGYLYYYYDFTSGANYIVDSIVGVVGPDILKVLTGLLEKIDSESVSEQEKQALLTRVNTKISNNGRGSGSQINSFLQTFKARAILPR</sequence>
<dbReference type="STRING" id="45607.A0A2T0FL66"/>
<dbReference type="AlphaFoldDB" id="A0A2T0FL66"/>
<evidence type="ECO:0000256" key="3">
    <source>
        <dbReference type="ARBA" id="ARBA00022448"/>
    </source>
</evidence>
<comment type="subcellular location">
    <subcellularLocation>
        <location evidence="1">Nucleus</location>
    </subcellularLocation>
</comment>
<gene>
    <name evidence="6" type="ORF">B9G98_03354</name>
</gene>
<dbReference type="GO" id="GO:0005737">
    <property type="term" value="C:cytoplasm"/>
    <property type="evidence" value="ECO:0007669"/>
    <property type="project" value="TreeGrafter"/>
</dbReference>
<dbReference type="InterPro" id="IPR016024">
    <property type="entry name" value="ARM-type_fold"/>
</dbReference>
<comment type="caution">
    <text evidence="6">The sequence shown here is derived from an EMBL/GenBank/DDBJ whole genome shotgun (WGS) entry which is preliminary data.</text>
</comment>
<evidence type="ECO:0000259" key="5">
    <source>
        <dbReference type="PROSITE" id="PS50166"/>
    </source>
</evidence>
<organism evidence="6 7">
    <name type="scientific">Wickerhamiella sorbophila</name>
    <dbReference type="NCBI Taxonomy" id="45607"/>
    <lineage>
        <taxon>Eukaryota</taxon>
        <taxon>Fungi</taxon>
        <taxon>Dikarya</taxon>
        <taxon>Ascomycota</taxon>
        <taxon>Saccharomycotina</taxon>
        <taxon>Dipodascomycetes</taxon>
        <taxon>Dipodascales</taxon>
        <taxon>Trichomonascaceae</taxon>
        <taxon>Wickerhamiella</taxon>
    </lineage>
</organism>